<evidence type="ECO:0000313" key="6">
    <source>
        <dbReference type="Proteomes" id="UP000076825"/>
    </source>
</evidence>
<dbReference type="SMART" id="SM00342">
    <property type="entry name" value="HTH_ARAC"/>
    <property type="match status" value="1"/>
</dbReference>
<protein>
    <submittedName>
        <fullName evidence="5">AraC family transcriptional regulator</fullName>
    </submittedName>
</protein>
<keyword evidence="6" id="KW-1185">Reference proteome</keyword>
<keyword evidence="2" id="KW-0238">DNA-binding</keyword>
<dbReference type="eggNOG" id="COG2207">
    <property type="taxonomic scope" value="Bacteria"/>
</dbReference>
<dbReference type="InterPro" id="IPR050204">
    <property type="entry name" value="AraC_XylS_family_regulators"/>
</dbReference>
<gene>
    <name evidence="5" type="primary">feaR_1</name>
    <name evidence="5" type="ORF">SAMEA3906487_00654</name>
</gene>
<dbReference type="Pfam" id="PF12833">
    <property type="entry name" value="HTH_18"/>
    <property type="match status" value="1"/>
</dbReference>
<evidence type="ECO:0000256" key="3">
    <source>
        <dbReference type="ARBA" id="ARBA00023163"/>
    </source>
</evidence>
<keyword evidence="1" id="KW-0805">Transcription regulation</keyword>
<dbReference type="Proteomes" id="UP000076825">
    <property type="component" value="Chromosome 1"/>
</dbReference>
<dbReference type="PRINTS" id="PR00032">
    <property type="entry name" value="HTHARAC"/>
</dbReference>
<dbReference type="InterPro" id="IPR035418">
    <property type="entry name" value="AraC-bd_2"/>
</dbReference>
<dbReference type="KEGG" id="btrm:SAMEA390648700654"/>
<reference evidence="5 6" key="1">
    <citation type="submission" date="2016-04" db="EMBL/GenBank/DDBJ databases">
        <authorList>
            <consortium name="Pathogen Informatics"/>
        </authorList>
    </citation>
    <scope>NUCLEOTIDE SEQUENCE [LARGE SCALE GENOMIC DNA]</scope>
    <source>
        <strain evidence="5 6">H044680328</strain>
    </source>
</reference>
<dbReference type="PANTHER" id="PTHR46796">
    <property type="entry name" value="HTH-TYPE TRANSCRIPTIONAL ACTIVATOR RHAS-RELATED"/>
    <property type="match status" value="1"/>
</dbReference>
<dbReference type="PANTHER" id="PTHR46796:SF6">
    <property type="entry name" value="ARAC SUBFAMILY"/>
    <property type="match status" value="1"/>
</dbReference>
<sequence>MQLVFDPRQHALQRRRDMWQDALCRAYIALDAELPDTNGHHGILRKGCFGPVSITDISLPGHVVRRRRQHLARLDKDCFYLQILQRGQARLEQARRELPSNPAVAALFYSGEPYDLQCLDDIHALYLEIPRATLKSRLPGQEDLVAGNVGIASGVGKLAAQLCVSLAAESQAIDVRDQARLGEDLLNIVALAIDRDAGRRADPERHQQARLRVIQAWIESRLGEPELTLETIARQHGISVRLLHYLFRQEGSSPAEWIWNLRLQKCYDEIAAGSGGRSRTITEIAYAHGFSSSSHFSNAFKAKYGLRPSEIRRG</sequence>
<dbReference type="PATRIC" id="fig|123899.6.peg.629"/>
<organism evidence="5 6">
    <name type="scientific">Bordetella trematum</name>
    <dbReference type="NCBI Taxonomy" id="123899"/>
    <lineage>
        <taxon>Bacteria</taxon>
        <taxon>Pseudomonadati</taxon>
        <taxon>Pseudomonadota</taxon>
        <taxon>Betaproteobacteria</taxon>
        <taxon>Burkholderiales</taxon>
        <taxon>Alcaligenaceae</taxon>
        <taxon>Bordetella</taxon>
    </lineage>
</organism>
<accession>A0A157QKS6</accession>
<evidence type="ECO:0000259" key="4">
    <source>
        <dbReference type="PROSITE" id="PS01124"/>
    </source>
</evidence>
<evidence type="ECO:0000313" key="5">
    <source>
        <dbReference type="EMBL" id="SAI67237.1"/>
    </source>
</evidence>
<dbReference type="InterPro" id="IPR009057">
    <property type="entry name" value="Homeodomain-like_sf"/>
</dbReference>
<dbReference type="InterPro" id="IPR020449">
    <property type="entry name" value="Tscrpt_reg_AraC-type_HTH"/>
</dbReference>
<feature type="domain" description="HTH araC/xylS-type" evidence="4">
    <location>
        <begin position="212"/>
        <end position="314"/>
    </location>
</feature>
<dbReference type="InterPro" id="IPR018060">
    <property type="entry name" value="HTH_AraC"/>
</dbReference>
<dbReference type="EMBL" id="LT546645">
    <property type="protein sequence ID" value="SAI67237.1"/>
    <property type="molecule type" value="Genomic_DNA"/>
</dbReference>
<keyword evidence="3" id="KW-0804">Transcription</keyword>
<dbReference type="PROSITE" id="PS01124">
    <property type="entry name" value="HTH_ARAC_FAMILY_2"/>
    <property type="match status" value="1"/>
</dbReference>
<proteinExistence type="predicted"/>
<dbReference type="Pfam" id="PF14525">
    <property type="entry name" value="AraC_binding_2"/>
    <property type="match status" value="1"/>
</dbReference>
<dbReference type="RefSeq" id="WP_025515636.1">
    <property type="nucleotide sequence ID" value="NZ_CP016340.1"/>
</dbReference>
<dbReference type="SUPFAM" id="SSF46689">
    <property type="entry name" value="Homeodomain-like"/>
    <property type="match status" value="1"/>
</dbReference>
<name>A0A157QKS6_9BORD</name>
<dbReference type="GeneID" id="56587938"/>
<dbReference type="AlphaFoldDB" id="A0A157QKS6"/>
<evidence type="ECO:0000256" key="1">
    <source>
        <dbReference type="ARBA" id="ARBA00023015"/>
    </source>
</evidence>
<evidence type="ECO:0000256" key="2">
    <source>
        <dbReference type="ARBA" id="ARBA00023125"/>
    </source>
</evidence>
<dbReference type="GO" id="GO:0043565">
    <property type="term" value="F:sequence-specific DNA binding"/>
    <property type="evidence" value="ECO:0007669"/>
    <property type="project" value="InterPro"/>
</dbReference>
<dbReference type="STRING" id="123899.SAMEA3906487_00654"/>
<dbReference type="Gene3D" id="1.10.10.60">
    <property type="entry name" value="Homeodomain-like"/>
    <property type="match status" value="1"/>
</dbReference>
<dbReference type="GO" id="GO:0003700">
    <property type="term" value="F:DNA-binding transcription factor activity"/>
    <property type="evidence" value="ECO:0007669"/>
    <property type="project" value="InterPro"/>
</dbReference>